<evidence type="ECO:0000256" key="2">
    <source>
        <dbReference type="ARBA" id="ARBA00022448"/>
    </source>
</evidence>
<dbReference type="PANTHER" id="PTHR42865">
    <property type="entry name" value="PROTON/GLUTAMATE-ASPARTATE SYMPORTER"/>
    <property type="match status" value="1"/>
</dbReference>
<feature type="transmembrane region" description="Helical" evidence="8">
    <location>
        <begin position="91"/>
        <end position="113"/>
    </location>
</feature>
<dbReference type="Gene3D" id="1.10.3860.10">
    <property type="entry name" value="Sodium:dicarboxylate symporter"/>
    <property type="match status" value="1"/>
</dbReference>
<keyword evidence="2" id="KW-0813">Transport</keyword>
<evidence type="ECO:0000256" key="3">
    <source>
        <dbReference type="ARBA" id="ARBA00022475"/>
    </source>
</evidence>
<keyword evidence="3" id="KW-1003">Cell membrane</keyword>
<keyword evidence="4 8" id="KW-0812">Transmembrane</keyword>
<dbReference type="SUPFAM" id="SSF118215">
    <property type="entry name" value="Proton glutamate symport protein"/>
    <property type="match status" value="1"/>
</dbReference>
<protein>
    <submittedName>
        <fullName evidence="9">Proton/glutamate symporter @ Sodium/glutamate symporter</fullName>
    </submittedName>
</protein>
<evidence type="ECO:0000256" key="1">
    <source>
        <dbReference type="ARBA" id="ARBA00004651"/>
    </source>
</evidence>
<keyword evidence="7 8" id="KW-0472">Membrane</keyword>
<feature type="transmembrane region" description="Helical" evidence="8">
    <location>
        <begin position="161"/>
        <end position="178"/>
    </location>
</feature>
<dbReference type="InterPro" id="IPR018107">
    <property type="entry name" value="Na-dicarboxylate_symporter_CS"/>
</dbReference>
<dbReference type="InterPro" id="IPR001991">
    <property type="entry name" value="Na-dicarboxylate_symporter"/>
</dbReference>
<keyword evidence="6 8" id="KW-1133">Transmembrane helix</keyword>
<evidence type="ECO:0000313" key="9">
    <source>
        <dbReference type="EMBL" id="VAV92304.1"/>
    </source>
</evidence>
<feature type="transmembrane region" description="Helical" evidence="8">
    <location>
        <begin position="365"/>
        <end position="389"/>
    </location>
</feature>
<reference evidence="9" key="1">
    <citation type="submission" date="2018-06" db="EMBL/GenBank/DDBJ databases">
        <authorList>
            <person name="Zhirakovskaya E."/>
        </authorList>
    </citation>
    <scope>NUCLEOTIDE SEQUENCE</scope>
</reference>
<accession>A0A3B0RG06</accession>
<name>A0A3B0RG06_9ZZZZ</name>
<proteinExistence type="predicted"/>
<evidence type="ECO:0000256" key="8">
    <source>
        <dbReference type="SAM" id="Phobius"/>
    </source>
</evidence>
<evidence type="ECO:0000256" key="7">
    <source>
        <dbReference type="ARBA" id="ARBA00023136"/>
    </source>
</evidence>
<dbReference type="EMBL" id="UOEE01000140">
    <property type="protein sequence ID" value="VAV92304.1"/>
    <property type="molecule type" value="Genomic_DNA"/>
</dbReference>
<dbReference type="GO" id="GO:0015293">
    <property type="term" value="F:symporter activity"/>
    <property type="evidence" value="ECO:0007669"/>
    <property type="project" value="UniProtKB-KW"/>
</dbReference>
<feature type="transmembrane region" description="Helical" evidence="8">
    <location>
        <begin position="199"/>
        <end position="218"/>
    </location>
</feature>
<comment type="subcellular location">
    <subcellularLocation>
        <location evidence="1">Cell membrane</location>
        <topology evidence="1">Multi-pass membrane protein</topology>
    </subcellularLocation>
</comment>
<organism evidence="9">
    <name type="scientific">hydrothermal vent metagenome</name>
    <dbReference type="NCBI Taxonomy" id="652676"/>
    <lineage>
        <taxon>unclassified sequences</taxon>
        <taxon>metagenomes</taxon>
        <taxon>ecological metagenomes</taxon>
    </lineage>
</organism>
<evidence type="ECO:0000256" key="4">
    <source>
        <dbReference type="ARBA" id="ARBA00022692"/>
    </source>
</evidence>
<dbReference type="GO" id="GO:0005886">
    <property type="term" value="C:plasma membrane"/>
    <property type="evidence" value="ECO:0007669"/>
    <property type="project" value="UniProtKB-SubCell"/>
</dbReference>
<dbReference type="GO" id="GO:0046942">
    <property type="term" value="P:carboxylic acid transport"/>
    <property type="evidence" value="ECO:0007669"/>
    <property type="project" value="UniProtKB-ARBA"/>
</dbReference>
<dbReference type="PROSITE" id="PS00713">
    <property type="entry name" value="NA_DICARBOXYL_SYMP_1"/>
    <property type="match status" value="1"/>
</dbReference>
<feature type="transmembrane region" description="Helical" evidence="8">
    <location>
        <begin position="55"/>
        <end position="79"/>
    </location>
</feature>
<keyword evidence="5" id="KW-0769">Symport</keyword>
<dbReference type="AlphaFoldDB" id="A0A3B0RG06"/>
<evidence type="ECO:0000256" key="6">
    <source>
        <dbReference type="ARBA" id="ARBA00022989"/>
    </source>
</evidence>
<dbReference type="InterPro" id="IPR036458">
    <property type="entry name" value="Na:dicarbo_symporter_sf"/>
</dbReference>
<sequence length="432" mass="46039">MAWWFKLVLWQRVLAALVLGVLLGLAFRSFGGTYEVDGITKYAGADFVTVWIKPFGSAFVQLIKMLVVPLVFTTLVTGITSMGHPSKLGTIGLRAFVLYVFTTLVAVSIGLFYGTIFKPGSGVDFTDVVPNVLEGTAPTMTERLINIIPANPVQALASGDMLAIIFFALMLGVAILMVGKRAEPIKVFFDASVQIMFKITHWVMELAPYGVFALITWVTATKGVETFSSVLMLALALYLGCITHMIIMYGGLVKIGLRLPLVRFFRGILDAQVVAYSTSTSAGTLPVTITCVQDNLGIKPVVAGSVLPLGATINMDGTSLYLGLLALFAANAFGIDLSLGDYGLIALTATLASIGTASIPSASLFMLAIVLPTIGVSPEQIALMVGFILPFDRPLDMMRTLTNVTGDAAVATAVAKWEGELDEDVYRAVANV</sequence>
<dbReference type="PRINTS" id="PR00173">
    <property type="entry name" value="EDTRNSPORT"/>
</dbReference>
<evidence type="ECO:0000256" key="5">
    <source>
        <dbReference type="ARBA" id="ARBA00022847"/>
    </source>
</evidence>
<dbReference type="Pfam" id="PF00375">
    <property type="entry name" value="SDF"/>
    <property type="match status" value="1"/>
</dbReference>
<feature type="transmembrane region" description="Helical" evidence="8">
    <location>
        <begin position="230"/>
        <end position="252"/>
    </location>
</feature>
<feature type="transmembrane region" description="Helical" evidence="8">
    <location>
        <begin position="318"/>
        <end position="335"/>
    </location>
</feature>
<dbReference type="PANTHER" id="PTHR42865:SF7">
    <property type="entry name" value="PROTON_GLUTAMATE-ASPARTATE SYMPORTER"/>
    <property type="match status" value="1"/>
</dbReference>
<gene>
    <name evidence="9" type="ORF">MNBD_ALPHA06-844</name>
</gene>